<evidence type="ECO:0000313" key="2">
    <source>
        <dbReference type="Proteomes" id="UP000762676"/>
    </source>
</evidence>
<reference evidence="1 2" key="1">
    <citation type="journal article" date="2021" name="Elife">
        <title>Chloroplast acquisition without the gene transfer in kleptoplastic sea slugs, Plakobranchus ocellatus.</title>
        <authorList>
            <person name="Maeda T."/>
            <person name="Takahashi S."/>
            <person name="Yoshida T."/>
            <person name="Shimamura S."/>
            <person name="Takaki Y."/>
            <person name="Nagai Y."/>
            <person name="Toyoda A."/>
            <person name="Suzuki Y."/>
            <person name="Arimoto A."/>
            <person name="Ishii H."/>
            <person name="Satoh N."/>
            <person name="Nishiyama T."/>
            <person name="Hasebe M."/>
            <person name="Maruyama T."/>
            <person name="Minagawa J."/>
            <person name="Obokata J."/>
            <person name="Shigenobu S."/>
        </authorList>
    </citation>
    <scope>NUCLEOTIDE SEQUENCE [LARGE SCALE GENOMIC DNA]</scope>
</reference>
<dbReference type="EMBL" id="BMAT01008585">
    <property type="protein sequence ID" value="GFR88922.1"/>
    <property type="molecule type" value="Genomic_DNA"/>
</dbReference>
<evidence type="ECO:0000313" key="1">
    <source>
        <dbReference type="EMBL" id="GFR88922.1"/>
    </source>
</evidence>
<accession>A0AAV4GU69</accession>
<proteinExistence type="predicted"/>
<organism evidence="1 2">
    <name type="scientific">Elysia marginata</name>
    <dbReference type="NCBI Taxonomy" id="1093978"/>
    <lineage>
        <taxon>Eukaryota</taxon>
        <taxon>Metazoa</taxon>
        <taxon>Spiralia</taxon>
        <taxon>Lophotrochozoa</taxon>
        <taxon>Mollusca</taxon>
        <taxon>Gastropoda</taxon>
        <taxon>Heterobranchia</taxon>
        <taxon>Euthyneura</taxon>
        <taxon>Panpulmonata</taxon>
        <taxon>Sacoglossa</taxon>
        <taxon>Placobranchoidea</taxon>
        <taxon>Plakobranchidae</taxon>
        <taxon>Elysia</taxon>
    </lineage>
</organism>
<gene>
    <name evidence="1" type="ORF">ElyMa_004266500</name>
</gene>
<name>A0AAV4GU69_9GAST</name>
<keyword evidence="2" id="KW-1185">Reference proteome</keyword>
<dbReference type="AlphaFoldDB" id="A0AAV4GU69"/>
<dbReference type="Proteomes" id="UP000762676">
    <property type="component" value="Unassembled WGS sequence"/>
</dbReference>
<sequence>MKLKMYVKYIGLHIQAYRVSFQEAVAFLQMRTKMIMAIHFPPACASPSLPFTSPVFRRLVPRPASPSPLLLASSSGLAQPSLPFVTSVVLRYSVPLPPTPTHMHIVSCVASITGPTLVQPQSSSVRH</sequence>
<protein>
    <submittedName>
        <fullName evidence="1">Uncharacterized protein</fullName>
    </submittedName>
</protein>
<comment type="caution">
    <text evidence="1">The sequence shown here is derived from an EMBL/GenBank/DDBJ whole genome shotgun (WGS) entry which is preliminary data.</text>
</comment>